<proteinExistence type="predicted"/>
<feature type="region of interest" description="Disordered" evidence="2">
    <location>
        <begin position="200"/>
        <end position="222"/>
    </location>
</feature>
<dbReference type="PROSITE" id="PS50158">
    <property type="entry name" value="ZF_CCHC"/>
    <property type="match status" value="1"/>
</dbReference>
<dbReference type="AlphaFoldDB" id="A0AAD8TG68"/>
<keyword evidence="1" id="KW-0862">Zinc</keyword>
<dbReference type="EMBL" id="JAUUTY010000002">
    <property type="protein sequence ID" value="KAK1682059.1"/>
    <property type="molecule type" value="Genomic_DNA"/>
</dbReference>
<feature type="compositionally biased region" description="Polar residues" evidence="2">
    <location>
        <begin position="430"/>
        <end position="440"/>
    </location>
</feature>
<dbReference type="PANTHER" id="PTHR33170">
    <property type="entry name" value="DUF4283 DOMAIN-CONTAINING PROTEIN-RELATED"/>
    <property type="match status" value="1"/>
</dbReference>
<name>A0AAD8TG68_LOLMU</name>
<accession>A0AAD8TG68</accession>
<dbReference type="PANTHER" id="PTHR33170:SF40">
    <property type="entry name" value="OS04G0557100 PROTEIN"/>
    <property type="match status" value="1"/>
</dbReference>
<dbReference type="Proteomes" id="UP001231189">
    <property type="component" value="Unassembled WGS sequence"/>
</dbReference>
<keyword evidence="1" id="KW-0479">Metal-binding</keyword>
<dbReference type="Gene3D" id="4.10.60.10">
    <property type="entry name" value="Zinc finger, CCHC-type"/>
    <property type="match status" value="1"/>
</dbReference>
<evidence type="ECO:0000313" key="5">
    <source>
        <dbReference type="Proteomes" id="UP001231189"/>
    </source>
</evidence>
<gene>
    <name evidence="4" type="ORF">QYE76_042907</name>
</gene>
<dbReference type="InterPro" id="IPR001878">
    <property type="entry name" value="Znf_CCHC"/>
</dbReference>
<protein>
    <recommendedName>
        <fullName evidence="3">CCHC-type domain-containing protein</fullName>
    </recommendedName>
</protein>
<dbReference type="SUPFAM" id="SSF57756">
    <property type="entry name" value="Retrovirus zinc finger-like domains"/>
    <property type="match status" value="1"/>
</dbReference>
<feature type="region of interest" description="Disordered" evidence="2">
    <location>
        <begin position="400"/>
        <end position="447"/>
    </location>
</feature>
<dbReference type="GO" id="GO:0008270">
    <property type="term" value="F:zinc ion binding"/>
    <property type="evidence" value="ECO:0007669"/>
    <property type="project" value="UniProtKB-KW"/>
</dbReference>
<evidence type="ECO:0000259" key="3">
    <source>
        <dbReference type="PROSITE" id="PS50158"/>
    </source>
</evidence>
<organism evidence="4 5">
    <name type="scientific">Lolium multiflorum</name>
    <name type="common">Italian ryegrass</name>
    <name type="synonym">Lolium perenne subsp. multiflorum</name>
    <dbReference type="NCBI Taxonomy" id="4521"/>
    <lineage>
        <taxon>Eukaryota</taxon>
        <taxon>Viridiplantae</taxon>
        <taxon>Streptophyta</taxon>
        <taxon>Embryophyta</taxon>
        <taxon>Tracheophyta</taxon>
        <taxon>Spermatophyta</taxon>
        <taxon>Magnoliopsida</taxon>
        <taxon>Liliopsida</taxon>
        <taxon>Poales</taxon>
        <taxon>Poaceae</taxon>
        <taxon>BOP clade</taxon>
        <taxon>Pooideae</taxon>
        <taxon>Poodae</taxon>
        <taxon>Poeae</taxon>
        <taxon>Poeae Chloroplast Group 2 (Poeae type)</taxon>
        <taxon>Loliodinae</taxon>
        <taxon>Loliinae</taxon>
        <taxon>Lolium</taxon>
    </lineage>
</organism>
<evidence type="ECO:0000256" key="1">
    <source>
        <dbReference type="PROSITE-ProRule" id="PRU00047"/>
    </source>
</evidence>
<keyword evidence="5" id="KW-1185">Reference proteome</keyword>
<dbReference type="GO" id="GO:0003676">
    <property type="term" value="F:nucleic acid binding"/>
    <property type="evidence" value="ECO:0007669"/>
    <property type="project" value="InterPro"/>
</dbReference>
<feature type="region of interest" description="Disordered" evidence="2">
    <location>
        <begin position="1"/>
        <end position="42"/>
    </location>
</feature>
<feature type="domain" description="CCHC-type" evidence="3">
    <location>
        <begin position="305"/>
        <end position="318"/>
    </location>
</feature>
<evidence type="ECO:0000313" key="4">
    <source>
        <dbReference type="EMBL" id="KAK1682059.1"/>
    </source>
</evidence>
<evidence type="ECO:0000256" key="2">
    <source>
        <dbReference type="SAM" id="MobiDB-lite"/>
    </source>
</evidence>
<comment type="caution">
    <text evidence="4">The sequence shown here is derived from an EMBL/GenBank/DDBJ whole genome shotgun (WGS) entry which is preliminary data.</text>
</comment>
<sequence length="620" mass="65926">MTVTLGTGDAAGDASGDPKTPPPATVQPPSNDGVSPDRPLGGRFWLLESVDEDGEEKAEISPSDDIGPLRYLWRSPESEMVRDLKESPQELARRATKRINRQQQQRRAAMELMVVEGESVSPNKMPLGMSICKSKPLLLPVLEPSVFVDDGQDGWTVVRRRRWSPASGKKRLDPKILEVSKYCGMGPMKLRPRSVSVGRGGPGLPIHRRPTQASADRSAGTDRPIQAVVAAVTAAQKVPEVNNASTSVGTASHGQVMPVPEPVGVLQQPIETNKDAVEPPMVHAPAKENEGPEPSKKKKEDKDACFRCKKPGHHIDDCTTPFCAICESVHHISLACHLLQAPKPTVIMHEYANEALMFFEMPCGAFKAKVENPKLAKVTVEGEVEGAVPQEVNMDAVNDSMDGGGDPNNGAGNVDGGNEMDMDAKGSEDVATSNNNGHVENNTKDGAEGMQEQCQKFDDILIGTMKLQLSPKDSLSVGSSSGLPEVGSRACLGSSGAPAIGEQQFRQSAMPMWCPDAGEGSGPGAGVMPFAQGQQGPTDILPSVCVDSTQGTPLLANGLQGTPLTVGTARDKSGRARGILCGCSERHHAAGVFFLATEDQGRAYCCTCCLQWRPCSSFGQ</sequence>
<keyword evidence="1" id="KW-0863">Zinc-finger</keyword>
<reference evidence="4" key="1">
    <citation type="submission" date="2023-07" db="EMBL/GenBank/DDBJ databases">
        <title>A chromosome-level genome assembly of Lolium multiflorum.</title>
        <authorList>
            <person name="Chen Y."/>
            <person name="Copetti D."/>
            <person name="Kolliker R."/>
            <person name="Studer B."/>
        </authorList>
    </citation>
    <scope>NUCLEOTIDE SEQUENCE</scope>
    <source>
        <strain evidence="4">02402/16</strain>
        <tissue evidence="4">Leaf</tissue>
    </source>
</reference>
<feature type="compositionally biased region" description="Low complexity" evidence="2">
    <location>
        <begin position="8"/>
        <end position="18"/>
    </location>
</feature>
<dbReference type="InterPro" id="IPR036875">
    <property type="entry name" value="Znf_CCHC_sf"/>
</dbReference>